<name>A0ABV8LPS6_9ACTN</name>
<evidence type="ECO:0000313" key="2">
    <source>
        <dbReference type="EMBL" id="MFC4133037.1"/>
    </source>
</evidence>
<evidence type="ECO:0000313" key="3">
    <source>
        <dbReference type="Proteomes" id="UP001595816"/>
    </source>
</evidence>
<reference evidence="3" key="1">
    <citation type="journal article" date="2019" name="Int. J. Syst. Evol. Microbiol.">
        <title>The Global Catalogue of Microorganisms (GCM) 10K type strain sequencing project: providing services to taxonomists for standard genome sequencing and annotation.</title>
        <authorList>
            <consortium name="The Broad Institute Genomics Platform"/>
            <consortium name="The Broad Institute Genome Sequencing Center for Infectious Disease"/>
            <person name="Wu L."/>
            <person name="Ma J."/>
        </authorList>
    </citation>
    <scope>NUCLEOTIDE SEQUENCE [LARGE SCALE GENOMIC DNA]</scope>
    <source>
        <strain evidence="3">CGMCC 4.7289</strain>
    </source>
</reference>
<sequence>MSLADRQAALVAALVAGGSPPPGFDTGRVDAVREQLLRKRAGEVGRAWPALAASLGPTWYAAFRAWADGRPPQGSLRDGWDLARSLSTLDRSAQAELRSRDAHWSYDGLTSPRRRSPLARLLRSAIIRFGKRSGRQGHDTPAEHDR</sequence>
<dbReference type="EMBL" id="JBHSAY010000009">
    <property type="protein sequence ID" value="MFC4133037.1"/>
    <property type="molecule type" value="Genomic_DNA"/>
</dbReference>
<feature type="domain" description="SCO6045-like C-terminal" evidence="1">
    <location>
        <begin position="4"/>
        <end position="87"/>
    </location>
</feature>
<evidence type="ECO:0000259" key="1">
    <source>
        <dbReference type="Pfam" id="PF26136"/>
    </source>
</evidence>
<protein>
    <recommendedName>
        <fullName evidence="1">SCO6045-like C-terminal domain-containing protein</fullName>
    </recommendedName>
</protein>
<comment type="caution">
    <text evidence="2">The sequence shown here is derived from an EMBL/GenBank/DDBJ whole genome shotgun (WGS) entry which is preliminary data.</text>
</comment>
<proteinExistence type="predicted"/>
<dbReference type="RefSeq" id="WP_253751925.1">
    <property type="nucleotide sequence ID" value="NZ_JAMZDZ010000001.1"/>
</dbReference>
<keyword evidence="3" id="KW-1185">Reference proteome</keyword>
<dbReference type="InterPro" id="IPR058711">
    <property type="entry name" value="SCO6045-like_C"/>
</dbReference>
<dbReference type="Pfam" id="PF26136">
    <property type="entry name" value="SCO6045_C"/>
    <property type="match status" value="1"/>
</dbReference>
<organism evidence="2 3">
    <name type="scientific">Hamadaea flava</name>
    <dbReference type="NCBI Taxonomy" id="1742688"/>
    <lineage>
        <taxon>Bacteria</taxon>
        <taxon>Bacillati</taxon>
        <taxon>Actinomycetota</taxon>
        <taxon>Actinomycetes</taxon>
        <taxon>Micromonosporales</taxon>
        <taxon>Micromonosporaceae</taxon>
        <taxon>Hamadaea</taxon>
    </lineage>
</organism>
<dbReference type="Proteomes" id="UP001595816">
    <property type="component" value="Unassembled WGS sequence"/>
</dbReference>
<accession>A0ABV8LPS6</accession>
<gene>
    <name evidence="2" type="ORF">ACFOZ4_20690</name>
</gene>